<evidence type="ECO:0000313" key="1">
    <source>
        <dbReference type="EMBL" id="CAI9568616.1"/>
    </source>
</evidence>
<gene>
    <name evidence="1" type="ORF">SPARVUS_LOCUS6771070</name>
</gene>
<dbReference type="EMBL" id="CATNWA010014182">
    <property type="protein sequence ID" value="CAI9568616.1"/>
    <property type="molecule type" value="Genomic_DNA"/>
</dbReference>
<comment type="caution">
    <text evidence="1">The sequence shown here is derived from an EMBL/GenBank/DDBJ whole genome shotgun (WGS) entry which is preliminary data.</text>
</comment>
<sequence length="56" mass="6151">MVAVQGRVAVYKRPSCPLLVRAPWERAAPQSGACCVLRTQWNTDHSTGPLCEVPIM</sequence>
<dbReference type="Proteomes" id="UP001162483">
    <property type="component" value="Unassembled WGS sequence"/>
</dbReference>
<evidence type="ECO:0000313" key="2">
    <source>
        <dbReference type="Proteomes" id="UP001162483"/>
    </source>
</evidence>
<reference evidence="1" key="1">
    <citation type="submission" date="2023-05" db="EMBL/GenBank/DDBJ databases">
        <authorList>
            <person name="Stuckert A."/>
        </authorList>
    </citation>
    <scope>NUCLEOTIDE SEQUENCE</scope>
</reference>
<accession>A0ABN9D7V7</accession>
<protein>
    <submittedName>
        <fullName evidence="1">Uncharacterized protein</fullName>
    </submittedName>
</protein>
<organism evidence="1 2">
    <name type="scientific">Staurois parvus</name>
    <dbReference type="NCBI Taxonomy" id="386267"/>
    <lineage>
        <taxon>Eukaryota</taxon>
        <taxon>Metazoa</taxon>
        <taxon>Chordata</taxon>
        <taxon>Craniata</taxon>
        <taxon>Vertebrata</taxon>
        <taxon>Euteleostomi</taxon>
        <taxon>Amphibia</taxon>
        <taxon>Batrachia</taxon>
        <taxon>Anura</taxon>
        <taxon>Neobatrachia</taxon>
        <taxon>Ranoidea</taxon>
        <taxon>Ranidae</taxon>
        <taxon>Staurois</taxon>
    </lineage>
</organism>
<name>A0ABN9D7V7_9NEOB</name>
<keyword evidence="2" id="KW-1185">Reference proteome</keyword>
<proteinExistence type="predicted"/>